<evidence type="ECO:0000313" key="9">
    <source>
        <dbReference type="Proteomes" id="UP001140949"/>
    </source>
</evidence>
<dbReference type="EMBL" id="JANAVB010015600">
    <property type="protein sequence ID" value="KAJ6832929.1"/>
    <property type="molecule type" value="Genomic_DNA"/>
</dbReference>
<evidence type="ECO:0000256" key="3">
    <source>
        <dbReference type="ARBA" id="ARBA00022833"/>
    </source>
</evidence>
<dbReference type="PANTHER" id="PTHR23111:SF40">
    <property type="entry name" value="RNA-BINDING PROTEIN INVOLVED IN HETEROCHROMATIN ASSEMBLY-RELATED"/>
    <property type="match status" value="1"/>
</dbReference>
<dbReference type="GO" id="GO:0005737">
    <property type="term" value="C:cytoplasm"/>
    <property type="evidence" value="ECO:0007669"/>
    <property type="project" value="TreeGrafter"/>
</dbReference>
<dbReference type="PANTHER" id="PTHR23111">
    <property type="entry name" value="ZINC FINGER PROTEIN"/>
    <property type="match status" value="1"/>
</dbReference>
<organism evidence="7 9">
    <name type="scientific">Iris pallida</name>
    <name type="common">Sweet iris</name>
    <dbReference type="NCBI Taxonomy" id="29817"/>
    <lineage>
        <taxon>Eukaryota</taxon>
        <taxon>Viridiplantae</taxon>
        <taxon>Streptophyta</taxon>
        <taxon>Embryophyta</taxon>
        <taxon>Tracheophyta</taxon>
        <taxon>Spermatophyta</taxon>
        <taxon>Magnoliopsida</taxon>
        <taxon>Liliopsida</taxon>
        <taxon>Asparagales</taxon>
        <taxon>Iridaceae</taxon>
        <taxon>Iridoideae</taxon>
        <taxon>Irideae</taxon>
        <taxon>Iris</taxon>
    </lineage>
</organism>
<keyword evidence="3" id="KW-0862">Zinc</keyword>
<dbReference type="InterPro" id="IPR001876">
    <property type="entry name" value="Znf_RanBP2"/>
</dbReference>
<dbReference type="EMBL" id="JANAVB010036455">
    <property type="protein sequence ID" value="KAJ6803441.1"/>
    <property type="molecule type" value="Genomic_DNA"/>
</dbReference>
<evidence type="ECO:0000256" key="1">
    <source>
        <dbReference type="ARBA" id="ARBA00022723"/>
    </source>
</evidence>
<evidence type="ECO:0000256" key="5">
    <source>
        <dbReference type="SAM" id="MobiDB-lite"/>
    </source>
</evidence>
<feature type="compositionally biased region" description="Polar residues" evidence="5">
    <location>
        <begin position="265"/>
        <end position="274"/>
    </location>
</feature>
<dbReference type="SMART" id="SM00547">
    <property type="entry name" value="ZnF_RBZ"/>
    <property type="match status" value="3"/>
</dbReference>
<comment type="caution">
    <text evidence="7">The sequence shown here is derived from an EMBL/GenBank/DDBJ whole genome shotgun (WGS) entry which is preliminary data.</text>
</comment>
<name>A0AAX6EHL2_IRIPA</name>
<feature type="domain" description="RanBP2-type" evidence="6">
    <location>
        <begin position="321"/>
        <end position="350"/>
    </location>
</feature>
<dbReference type="InterPro" id="IPR036443">
    <property type="entry name" value="Znf_RanBP2_sf"/>
</dbReference>
<protein>
    <submittedName>
        <fullName evidence="7">Zinc finger protein VAR3, chloroplastic</fullName>
    </submittedName>
</protein>
<evidence type="ECO:0000259" key="6">
    <source>
        <dbReference type="PROSITE" id="PS50199"/>
    </source>
</evidence>
<keyword evidence="1" id="KW-0479">Metal-binding</keyword>
<evidence type="ECO:0000256" key="2">
    <source>
        <dbReference type="ARBA" id="ARBA00022771"/>
    </source>
</evidence>
<feature type="region of interest" description="Disordered" evidence="5">
    <location>
        <begin position="247"/>
        <end position="278"/>
    </location>
</feature>
<reference evidence="7" key="2">
    <citation type="submission" date="2023-04" db="EMBL/GenBank/DDBJ databases">
        <authorList>
            <person name="Bruccoleri R.E."/>
            <person name="Oakeley E.J."/>
            <person name="Faust A.-M."/>
            <person name="Dessus-Babus S."/>
            <person name="Altorfer M."/>
            <person name="Burckhardt D."/>
            <person name="Oertli M."/>
            <person name="Naumann U."/>
            <person name="Petersen F."/>
            <person name="Wong J."/>
        </authorList>
    </citation>
    <scope>NUCLEOTIDE SEQUENCE</scope>
    <source>
        <strain evidence="7">GSM-AAB239-AS_SAM_17_03QT</strain>
        <tissue evidence="7">Leaf</tissue>
    </source>
</reference>
<gene>
    <name evidence="7" type="ORF">M6B38_107275</name>
    <name evidence="8" type="ORF">M6B38_342340</name>
</gene>
<reference evidence="7" key="1">
    <citation type="journal article" date="2023" name="GigaByte">
        <title>Genome assembly of the bearded iris, Iris pallida Lam.</title>
        <authorList>
            <person name="Bruccoleri R.E."/>
            <person name="Oakeley E.J."/>
            <person name="Faust A.M.E."/>
            <person name="Altorfer M."/>
            <person name="Dessus-Babus S."/>
            <person name="Burckhardt D."/>
            <person name="Oertli M."/>
            <person name="Naumann U."/>
            <person name="Petersen F."/>
            <person name="Wong J."/>
        </authorList>
    </citation>
    <scope>NUCLEOTIDE SEQUENCE</scope>
    <source>
        <strain evidence="7">GSM-AAB239-AS_SAM_17_03QT</strain>
    </source>
</reference>
<feature type="region of interest" description="Disordered" evidence="5">
    <location>
        <begin position="409"/>
        <end position="461"/>
    </location>
</feature>
<dbReference type="Proteomes" id="UP001140949">
    <property type="component" value="Unassembled WGS sequence"/>
</dbReference>
<proteinExistence type="predicted"/>
<keyword evidence="9" id="KW-1185">Reference proteome</keyword>
<keyword evidence="2 4" id="KW-0863">Zinc-finger</keyword>
<dbReference type="GO" id="GO:0003729">
    <property type="term" value="F:mRNA binding"/>
    <property type="evidence" value="ECO:0007669"/>
    <property type="project" value="TreeGrafter"/>
</dbReference>
<sequence length="461" mass="51160">MAASSSSKLLQRFTSSFLLLHRRRSRSTPLSLLRLCSSSSSSSVAAAGEAEASSAASSSLAHPWPEWDQFLEKMKSKGYFHRTSETAGGGDKADGAGGGGGEAVSGGRGFFSDQNRVKNACLTFARERFDILRSLPKGEIKTVVECGCPNLMRKAVNSAKRLRAFLKLDEGDVCGACSLRGSCDRAYAIAKEDEGARTVDVMRILMTYSVDPVLQSGVANPSVKDRVHESARKLLAELTKLSDTIVSPDLPAPAAQHSGQKEPSQKSQITNRNKPSQDVEMKKGDWLCPRCKFLNFARNVRCLKCKEDGPKRVNFGDTEMKLGDWSCPQCEFMNFARNKKCFRCQESRPERELNPGEWVCPSCDFVNFRGNKVCKKCNQDRPEDDTSSQFGDRIWRTTKKVKENKDLTFGDMDDEDEEDLDDGDDDVLPLQEGESNFVPSKRAVPAERKFTSARKKNSPWL</sequence>
<feature type="compositionally biased region" description="Basic residues" evidence="5">
    <location>
        <begin position="451"/>
        <end position="461"/>
    </location>
</feature>
<accession>A0AAX6EHL2</accession>
<dbReference type="PROSITE" id="PS50199">
    <property type="entry name" value="ZF_RANBP2_2"/>
    <property type="match status" value="3"/>
</dbReference>
<evidence type="ECO:0000313" key="7">
    <source>
        <dbReference type="EMBL" id="KAJ6803441.1"/>
    </source>
</evidence>
<feature type="domain" description="RanBP2-type" evidence="6">
    <location>
        <begin position="354"/>
        <end position="383"/>
    </location>
</feature>
<feature type="compositionally biased region" description="Acidic residues" evidence="5">
    <location>
        <begin position="411"/>
        <end position="427"/>
    </location>
</feature>
<dbReference type="GO" id="GO:0008270">
    <property type="term" value="F:zinc ion binding"/>
    <property type="evidence" value="ECO:0007669"/>
    <property type="project" value="UniProtKB-KW"/>
</dbReference>
<evidence type="ECO:0000256" key="4">
    <source>
        <dbReference type="PROSITE-ProRule" id="PRU00322"/>
    </source>
</evidence>
<dbReference type="AlphaFoldDB" id="A0AAX6EHL2"/>
<evidence type="ECO:0000313" key="8">
    <source>
        <dbReference type="EMBL" id="KAJ6832929.1"/>
    </source>
</evidence>
<dbReference type="SUPFAM" id="SSF90209">
    <property type="entry name" value="Ran binding protein zinc finger-like"/>
    <property type="match status" value="3"/>
</dbReference>
<dbReference type="Gene3D" id="4.10.1060.10">
    <property type="entry name" value="Zinc finger, RanBP2-type"/>
    <property type="match status" value="3"/>
</dbReference>
<dbReference type="Pfam" id="PF00641">
    <property type="entry name" value="Zn_ribbon_RanBP"/>
    <property type="match status" value="2"/>
</dbReference>
<dbReference type="PROSITE" id="PS01358">
    <property type="entry name" value="ZF_RANBP2_1"/>
    <property type="match status" value="2"/>
</dbReference>
<feature type="domain" description="RanBP2-type" evidence="6">
    <location>
        <begin position="282"/>
        <end position="311"/>
    </location>
</feature>